<dbReference type="SUPFAM" id="SSF51735">
    <property type="entry name" value="NAD(P)-binding Rossmann-fold domains"/>
    <property type="match status" value="1"/>
</dbReference>
<dbReference type="InterPro" id="IPR016040">
    <property type="entry name" value="NAD(P)-bd_dom"/>
</dbReference>
<dbReference type="Gene3D" id="3.40.50.720">
    <property type="entry name" value="NAD(P)-binding Rossmann-like Domain"/>
    <property type="match status" value="1"/>
</dbReference>
<evidence type="ECO:0000313" key="12">
    <source>
        <dbReference type="Proteomes" id="UP000008952"/>
    </source>
</evidence>
<keyword evidence="7 9" id="KW-0520">NAD</keyword>
<dbReference type="AlphaFoldDB" id="J0ZKC8"/>
<comment type="pathway">
    <text evidence="3 9">Carbohydrate metabolism; galactose metabolism.</text>
</comment>
<evidence type="ECO:0000256" key="2">
    <source>
        <dbReference type="ARBA" id="ARBA00001911"/>
    </source>
</evidence>
<evidence type="ECO:0000256" key="8">
    <source>
        <dbReference type="ARBA" id="ARBA00023235"/>
    </source>
</evidence>
<dbReference type="InterPro" id="IPR036291">
    <property type="entry name" value="NAD(P)-bd_dom_sf"/>
</dbReference>
<dbReference type="EMBL" id="AIMB01000008">
    <property type="protein sequence ID" value="EJF88808.1"/>
    <property type="molecule type" value="Genomic_DNA"/>
</dbReference>
<dbReference type="HOGENOM" id="CLU_007383_1_10_5"/>
<sequence length="335" mass="37497">MNILVTGGAGYIGSHCCVALLNAGHNVVVIDNFDNSHPEVLRRITHITGRIIHNESGDIRDKNFVEAVIERHNCEAVLHFAGLKSVGESQLKPEVYYDCNVIGSLRLLQAMKAKNVKKFVFSSTATVYGKPKYLPYDELHPLAPESVYGRTKLLVENMLNDFYTADPTMAISVLRYFNPVGAHESGLIGEDPKGIPNNLMPIIAQVSLGKRDKLMIWGNDYDTKDGTGIRDYIHVEDLAEGHLKALEALDKTGMSTINLGKGEGYSVLDVIHAFEHVSNRKIHYEIASRRQGDIGEFYADPTSAERLLQWKATKDLKQMCFDMWNFQIKNPNGYE</sequence>
<gene>
    <name evidence="11" type="ORF">ME5_01359</name>
</gene>
<comment type="similarity">
    <text evidence="4 9">Belongs to the NAD(P)-dependent epimerase/dehydratase family.</text>
</comment>
<comment type="cofactor">
    <cofactor evidence="2 9">
        <name>NAD(+)</name>
        <dbReference type="ChEBI" id="CHEBI:57540"/>
    </cofactor>
</comment>
<dbReference type="RefSeq" id="WP_008039659.1">
    <property type="nucleotide sequence ID" value="NZ_JH725147.1"/>
</dbReference>
<dbReference type="UniPathway" id="UPA00214"/>
<evidence type="ECO:0000256" key="4">
    <source>
        <dbReference type="ARBA" id="ARBA00007637"/>
    </source>
</evidence>
<dbReference type="NCBIfam" id="TIGR01179">
    <property type="entry name" value="galE"/>
    <property type="match status" value="1"/>
</dbReference>
<keyword evidence="8 9" id="KW-0413">Isomerase</keyword>
<dbReference type="PANTHER" id="PTHR43725">
    <property type="entry name" value="UDP-GLUCOSE 4-EPIMERASE"/>
    <property type="match status" value="1"/>
</dbReference>
<organism evidence="11 12">
    <name type="scientific">Bartonella tamiae Th239</name>
    <dbReference type="NCBI Taxonomy" id="1094558"/>
    <lineage>
        <taxon>Bacteria</taxon>
        <taxon>Pseudomonadati</taxon>
        <taxon>Pseudomonadota</taxon>
        <taxon>Alphaproteobacteria</taxon>
        <taxon>Hyphomicrobiales</taxon>
        <taxon>Bartonellaceae</taxon>
        <taxon>Bartonella</taxon>
    </lineage>
</organism>
<dbReference type="Proteomes" id="UP000008952">
    <property type="component" value="Unassembled WGS sequence"/>
</dbReference>
<feature type="domain" description="NAD(P)-binding" evidence="10">
    <location>
        <begin position="4"/>
        <end position="323"/>
    </location>
</feature>
<dbReference type="GO" id="GO:0005829">
    <property type="term" value="C:cytosol"/>
    <property type="evidence" value="ECO:0007669"/>
    <property type="project" value="TreeGrafter"/>
</dbReference>
<accession>J0ZKC8</accession>
<dbReference type="EC" id="5.1.3.2" evidence="5 9"/>
<dbReference type="STRING" id="1094558.ME5_01359"/>
<comment type="caution">
    <text evidence="11">The sequence shown here is derived from an EMBL/GenBank/DDBJ whole genome shotgun (WGS) entry which is preliminary data.</text>
</comment>
<dbReference type="Pfam" id="PF16363">
    <property type="entry name" value="GDP_Man_Dehyd"/>
    <property type="match status" value="1"/>
</dbReference>
<dbReference type="GO" id="GO:0006012">
    <property type="term" value="P:galactose metabolic process"/>
    <property type="evidence" value="ECO:0007669"/>
    <property type="project" value="UniProtKB-UniPathway"/>
</dbReference>
<dbReference type="NCBIfam" id="NF007956">
    <property type="entry name" value="PRK10675.1"/>
    <property type="match status" value="1"/>
</dbReference>
<comment type="subunit">
    <text evidence="9">Homodimer.</text>
</comment>
<evidence type="ECO:0000256" key="7">
    <source>
        <dbReference type="ARBA" id="ARBA00023027"/>
    </source>
</evidence>
<dbReference type="CDD" id="cd05247">
    <property type="entry name" value="UDP_G4E_1_SDR_e"/>
    <property type="match status" value="1"/>
</dbReference>
<evidence type="ECO:0000256" key="9">
    <source>
        <dbReference type="RuleBase" id="RU366046"/>
    </source>
</evidence>
<name>J0ZKC8_9HYPH</name>
<keyword evidence="12" id="KW-1185">Reference proteome</keyword>
<evidence type="ECO:0000256" key="3">
    <source>
        <dbReference type="ARBA" id="ARBA00004947"/>
    </source>
</evidence>
<evidence type="ECO:0000313" key="11">
    <source>
        <dbReference type="EMBL" id="EJF88808.1"/>
    </source>
</evidence>
<keyword evidence="9" id="KW-0119">Carbohydrate metabolism</keyword>
<evidence type="ECO:0000259" key="10">
    <source>
        <dbReference type="Pfam" id="PF16363"/>
    </source>
</evidence>
<dbReference type="eggNOG" id="COG1087">
    <property type="taxonomic scope" value="Bacteria"/>
</dbReference>
<dbReference type="PANTHER" id="PTHR43725:SF47">
    <property type="entry name" value="UDP-GLUCOSE 4-EPIMERASE"/>
    <property type="match status" value="1"/>
</dbReference>
<reference evidence="11 12" key="1">
    <citation type="submission" date="2012-03" db="EMBL/GenBank/DDBJ databases">
        <title>The Genome Sequence of Bartonella tamiae Th239.</title>
        <authorList>
            <consortium name="The Broad Institute Genome Sequencing Platform"/>
            <consortium name="The Broad Institute Genome Sequencing Center for Infectious Disease"/>
            <person name="Feldgarden M."/>
            <person name="Kirby J."/>
            <person name="Kosoy M."/>
            <person name="Birtles R."/>
            <person name="Probert W.S."/>
            <person name="Chiaraviglio L."/>
            <person name="Young S.K."/>
            <person name="Zeng Q."/>
            <person name="Gargeya S."/>
            <person name="Fitzgerald M."/>
            <person name="Haas B."/>
            <person name="Abouelleil A."/>
            <person name="Alvarado L."/>
            <person name="Arachchi H.M."/>
            <person name="Berlin A."/>
            <person name="Chapman S.B."/>
            <person name="Gearin G."/>
            <person name="Goldberg J."/>
            <person name="Griggs A."/>
            <person name="Gujja S."/>
            <person name="Hansen M."/>
            <person name="Heiman D."/>
            <person name="Howarth C."/>
            <person name="Larimer J."/>
            <person name="Lui A."/>
            <person name="MacDonald P.J.P."/>
            <person name="McCowen C."/>
            <person name="Montmayeur A."/>
            <person name="Murphy C."/>
            <person name="Neiman D."/>
            <person name="Pearson M."/>
            <person name="Priest M."/>
            <person name="Roberts A."/>
            <person name="Saif S."/>
            <person name="Shea T."/>
            <person name="Sisk P."/>
            <person name="Stolte C."/>
            <person name="Sykes S."/>
            <person name="Wortman J."/>
            <person name="Nusbaum C."/>
            <person name="Birren B."/>
        </authorList>
    </citation>
    <scope>NUCLEOTIDE SEQUENCE [LARGE SCALE GENOMIC DNA]</scope>
    <source>
        <strain evidence="11 12">Th239</strain>
    </source>
</reference>
<dbReference type="GO" id="GO:0003978">
    <property type="term" value="F:UDP-glucose 4-epimerase activity"/>
    <property type="evidence" value="ECO:0007669"/>
    <property type="project" value="UniProtKB-UniRule"/>
</dbReference>
<evidence type="ECO:0000256" key="6">
    <source>
        <dbReference type="ARBA" id="ARBA00018569"/>
    </source>
</evidence>
<evidence type="ECO:0000256" key="5">
    <source>
        <dbReference type="ARBA" id="ARBA00013189"/>
    </source>
</evidence>
<protein>
    <recommendedName>
        <fullName evidence="6 9">UDP-glucose 4-epimerase</fullName>
        <ecNumber evidence="5 9">5.1.3.2</ecNumber>
    </recommendedName>
</protein>
<dbReference type="PATRIC" id="fig|1094558.3.peg.1460"/>
<dbReference type="OrthoDB" id="9801785at2"/>
<dbReference type="Gene3D" id="3.90.25.10">
    <property type="entry name" value="UDP-galactose 4-epimerase, domain 1"/>
    <property type="match status" value="1"/>
</dbReference>
<evidence type="ECO:0000256" key="1">
    <source>
        <dbReference type="ARBA" id="ARBA00000083"/>
    </source>
</evidence>
<dbReference type="InterPro" id="IPR005886">
    <property type="entry name" value="UDP_G4E"/>
</dbReference>
<comment type="catalytic activity">
    <reaction evidence="1 9">
        <text>UDP-alpha-D-glucose = UDP-alpha-D-galactose</text>
        <dbReference type="Rhea" id="RHEA:22168"/>
        <dbReference type="ChEBI" id="CHEBI:58885"/>
        <dbReference type="ChEBI" id="CHEBI:66914"/>
        <dbReference type="EC" id="5.1.3.2"/>
    </reaction>
</comment>
<proteinExistence type="inferred from homology"/>